<evidence type="ECO:0008006" key="3">
    <source>
        <dbReference type="Google" id="ProtNLM"/>
    </source>
</evidence>
<dbReference type="Proteomes" id="UP001501470">
    <property type="component" value="Unassembled WGS sequence"/>
</dbReference>
<name>A0ABN1ZUZ2_9ACTN</name>
<proteinExistence type="predicted"/>
<comment type="caution">
    <text evidence="1">The sequence shown here is derived from an EMBL/GenBank/DDBJ whole genome shotgun (WGS) entry which is preliminary data.</text>
</comment>
<reference evidence="1 2" key="1">
    <citation type="journal article" date="2019" name="Int. J. Syst. Evol. Microbiol.">
        <title>The Global Catalogue of Microorganisms (GCM) 10K type strain sequencing project: providing services to taxonomists for standard genome sequencing and annotation.</title>
        <authorList>
            <consortium name="The Broad Institute Genomics Platform"/>
            <consortium name="The Broad Institute Genome Sequencing Center for Infectious Disease"/>
            <person name="Wu L."/>
            <person name="Ma J."/>
        </authorList>
    </citation>
    <scope>NUCLEOTIDE SEQUENCE [LARGE SCALE GENOMIC DNA]</scope>
    <source>
        <strain evidence="1 2">JCM 15933</strain>
    </source>
</reference>
<organism evidence="1 2">
    <name type="scientific">Dactylosporangium maewongense</name>
    <dbReference type="NCBI Taxonomy" id="634393"/>
    <lineage>
        <taxon>Bacteria</taxon>
        <taxon>Bacillati</taxon>
        <taxon>Actinomycetota</taxon>
        <taxon>Actinomycetes</taxon>
        <taxon>Micromonosporales</taxon>
        <taxon>Micromonosporaceae</taxon>
        <taxon>Dactylosporangium</taxon>
    </lineage>
</organism>
<gene>
    <name evidence="1" type="ORF">GCM10009827_018380</name>
</gene>
<protein>
    <recommendedName>
        <fullName evidence="3">DUF3558 domain-containing protein</fullName>
    </recommendedName>
</protein>
<evidence type="ECO:0000313" key="1">
    <source>
        <dbReference type="EMBL" id="GAA1505217.1"/>
    </source>
</evidence>
<dbReference type="EMBL" id="BAAAQD010000002">
    <property type="protein sequence ID" value="GAA1505217.1"/>
    <property type="molecule type" value="Genomic_DNA"/>
</dbReference>
<sequence length="172" mass="17701">MTIRKAVLSAGVVLALAGCGDDPAGQGSPQDAKRNGAVYDTADMCSIATDDQLKAALGEAPGTRERRDTDSLKACAVDGASGDFYLFLTLVRPSSGAAQQVAYDKNAAQDAKSIDASTFSVAGEGEAYVEAASGELVVRVSFVYYQGGGSITDGPAVVARLRTLQEAITKKT</sequence>
<keyword evidence="2" id="KW-1185">Reference proteome</keyword>
<evidence type="ECO:0000313" key="2">
    <source>
        <dbReference type="Proteomes" id="UP001501470"/>
    </source>
</evidence>
<dbReference type="RefSeq" id="WP_344501349.1">
    <property type="nucleotide sequence ID" value="NZ_BAAAQD010000002.1"/>
</dbReference>
<dbReference type="PROSITE" id="PS51257">
    <property type="entry name" value="PROKAR_LIPOPROTEIN"/>
    <property type="match status" value="1"/>
</dbReference>
<accession>A0ABN1ZUZ2</accession>